<dbReference type="EMBL" id="BLXT01008169">
    <property type="protein sequence ID" value="GFO46190.1"/>
    <property type="molecule type" value="Genomic_DNA"/>
</dbReference>
<sequence length="95" mass="10331">MEATRLVMANLKDCALPIDKLADNLRNKAALVFRAATALGPSVRPGADNGARSRDRRVPADLRAERGGGDGEEEEEEEEECGDPVNPYRSVSHKK</sequence>
<evidence type="ECO:0000313" key="3">
    <source>
        <dbReference type="Proteomes" id="UP000735302"/>
    </source>
</evidence>
<proteinExistence type="predicted"/>
<accession>A0AAV4DQH2</accession>
<organism evidence="2 3">
    <name type="scientific">Plakobranchus ocellatus</name>
    <dbReference type="NCBI Taxonomy" id="259542"/>
    <lineage>
        <taxon>Eukaryota</taxon>
        <taxon>Metazoa</taxon>
        <taxon>Spiralia</taxon>
        <taxon>Lophotrochozoa</taxon>
        <taxon>Mollusca</taxon>
        <taxon>Gastropoda</taxon>
        <taxon>Heterobranchia</taxon>
        <taxon>Euthyneura</taxon>
        <taxon>Panpulmonata</taxon>
        <taxon>Sacoglossa</taxon>
        <taxon>Placobranchoidea</taxon>
        <taxon>Plakobranchidae</taxon>
        <taxon>Plakobranchus</taxon>
    </lineage>
</organism>
<protein>
    <submittedName>
        <fullName evidence="2">Uncharacterized protein</fullName>
    </submittedName>
</protein>
<name>A0AAV4DQH2_9GAST</name>
<evidence type="ECO:0000313" key="2">
    <source>
        <dbReference type="EMBL" id="GFO46190.1"/>
    </source>
</evidence>
<feature type="compositionally biased region" description="Basic and acidic residues" evidence="1">
    <location>
        <begin position="51"/>
        <end position="69"/>
    </location>
</feature>
<dbReference type="AlphaFoldDB" id="A0AAV4DQH2"/>
<keyword evidence="3" id="KW-1185">Reference proteome</keyword>
<reference evidence="2 3" key="1">
    <citation type="journal article" date="2021" name="Elife">
        <title>Chloroplast acquisition without the gene transfer in kleptoplastic sea slugs, Plakobranchus ocellatus.</title>
        <authorList>
            <person name="Maeda T."/>
            <person name="Takahashi S."/>
            <person name="Yoshida T."/>
            <person name="Shimamura S."/>
            <person name="Takaki Y."/>
            <person name="Nagai Y."/>
            <person name="Toyoda A."/>
            <person name="Suzuki Y."/>
            <person name="Arimoto A."/>
            <person name="Ishii H."/>
            <person name="Satoh N."/>
            <person name="Nishiyama T."/>
            <person name="Hasebe M."/>
            <person name="Maruyama T."/>
            <person name="Minagawa J."/>
            <person name="Obokata J."/>
            <person name="Shigenobu S."/>
        </authorList>
    </citation>
    <scope>NUCLEOTIDE SEQUENCE [LARGE SCALE GENOMIC DNA]</scope>
</reference>
<gene>
    <name evidence="2" type="ORF">PoB_007269500</name>
</gene>
<comment type="caution">
    <text evidence="2">The sequence shown here is derived from an EMBL/GenBank/DDBJ whole genome shotgun (WGS) entry which is preliminary data.</text>
</comment>
<feature type="region of interest" description="Disordered" evidence="1">
    <location>
        <begin position="37"/>
        <end position="95"/>
    </location>
</feature>
<feature type="compositionally biased region" description="Acidic residues" evidence="1">
    <location>
        <begin position="70"/>
        <end position="82"/>
    </location>
</feature>
<dbReference type="Proteomes" id="UP000735302">
    <property type="component" value="Unassembled WGS sequence"/>
</dbReference>
<evidence type="ECO:0000256" key="1">
    <source>
        <dbReference type="SAM" id="MobiDB-lite"/>
    </source>
</evidence>